<dbReference type="Proteomes" id="UP000191820">
    <property type="component" value="Chromosome"/>
</dbReference>
<keyword evidence="2" id="KW-0805">Transcription regulation</keyword>
<evidence type="ECO:0000256" key="4">
    <source>
        <dbReference type="ARBA" id="ARBA00023163"/>
    </source>
</evidence>
<dbReference type="RefSeq" id="WP_080915988.1">
    <property type="nucleotide sequence ID" value="NZ_CANMJJ010000001.1"/>
</dbReference>
<sequence>MDQLRALKYFIKVVETGSFTHAAKSFSVPASSLSRRVADLEASLGATLLKRSTRAVSLTEIGAEYYQQVSQLLLQLEQSNEAVRTYQTEPMGKLRISAMVGIGREVLIPLLDEFSRLYPKVILDIELSDELSSVGRDDVDIAIRGGYAPNDRVMAIRLMDNQFIPAATQQYLDTMGTPTHPSELQDHKGLYYRSPNGRVPWLSKINGQWQDVSAPAAAISNVGEWLIAKAKQHQGILMMPRWVLSPFLASSELTELHFEPPLSATQSEDFGVYLIYQKHRYHVPKVKAAVDFLVARIKHA</sequence>
<name>A0ABN4YE73_9GAMM</name>
<dbReference type="PANTHER" id="PTHR30537:SF5">
    <property type="entry name" value="HTH-TYPE TRANSCRIPTIONAL ACTIVATOR TTDR-RELATED"/>
    <property type="match status" value="1"/>
</dbReference>
<keyword evidence="3" id="KW-0238">DNA-binding</keyword>
<organism evidence="6 7">
    <name type="scientific">Shewanella japonica</name>
    <dbReference type="NCBI Taxonomy" id="93973"/>
    <lineage>
        <taxon>Bacteria</taxon>
        <taxon>Pseudomonadati</taxon>
        <taxon>Pseudomonadota</taxon>
        <taxon>Gammaproteobacteria</taxon>
        <taxon>Alteromonadales</taxon>
        <taxon>Shewanellaceae</taxon>
        <taxon>Shewanella</taxon>
    </lineage>
</organism>
<feature type="domain" description="HTH lysR-type" evidence="5">
    <location>
        <begin position="1"/>
        <end position="59"/>
    </location>
</feature>
<evidence type="ECO:0000256" key="1">
    <source>
        <dbReference type="ARBA" id="ARBA00009437"/>
    </source>
</evidence>
<dbReference type="Gene3D" id="3.40.190.290">
    <property type="match status" value="1"/>
</dbReference>
<dbReference type="PROSITE" id="PS50931">
    <property type="entry name" value="HTH_LYSR"/>
    <property type="match status" value="1"/>
</dbReference>
<keyword evidence="7" id="KW-1185">Reference proteome</keyword>
<gene>
    <name evidence="6" type="ORF">SJ2017_2481</name>
</gene>
<dbReference type="InterPro" id="IPR000847">
    <property type="entry name" value="LysR_HTH_N"/>
</dbReference>
<dbReference type="SUPFAM" id="SSF46785">
    <property type="entry name" value="Winged helix' DNA-binding domain"/>
    <property type="match status" value="1"/>
</dbReference>
<accession>A0ABN4YE73</accession>
<keyword evidence="4" id="KW-0804">Transcription</keyword>
<evidence type="ECO:0000256" key="2">
    <source>
        <dbReference type="ARBA" id="ARBA00023015"/>
    </source>
</evidence>
<protein>
    <submittedName>
        <fullName evidence="6">LysR family transcriptional regulator</fullName>
    </submittedName>
</protein>
<evidence type="ECO:0000256" key="3">
    <source>
        <dbReference type="ARBA" id="ARBA00023125"/>
    </source>
</evidence>
<dbReference type="InterPro" id="IPR036388">
    <property type="entry name" value="WH-like_DNA-bd_sf"/>
</dbReference>
<dbReference type="CDD" id="cd08422">
    <property type="entry name" value="PBP2_CrgA_like"/>
    <property type="match status" value="1"/>
</dbReference>
<evidence type="ECO:0000259" key="5">
    <source>
        <dbReference type="PROSITE" id="PS50931"/>
    </source>
</evidence>
<dbReference type="Pfam" id="PF03466">
    <property type="entry name" value="LysR_substrate"/>
    <property type="match status" value="1"/>
</dbReference>
<evidence type="ECO:0000313" key="7">
    <source>
        <dbReference type="Proteomes" id="UP000191820"/>
    </source>
</evidence>
<dbReference type="InterPro" id="IPR036390">
    <property type="entry name" value="WH_DNA-bd_sf"/>
</dbReference>
<comment type="similarity">
    <text evidence="1">Belongs to the LysR transcriptional regulatory family.</text>
</comment>
<reference evidence="6 7" key="1">
    <citation type="submission" date="2017-03" db="EMBL/GenBank/DDBJ databases">
        <title>Genome sequencing of Shewanella japonica KCTC 22435.</title>
        <authorList>
            <person name="Kim K.M."/>
        </authorList>
    </citation>
    <scope>NUCLEOTIDE SEQUENCE [LARGE SCALE GENOMIC DNA]</scope>
    <source>
        <strain evidence="6 7">KCTC 22435</strain>
    </source>
</reference>
<dbReference type="InterPro" id="IPR058163">
    <property type="entry name" value="LysR-type_TF_proteobact-type"/>
</dbReference>
<dbReference type="EMBL" id="CP020472">
    <property type="protein sequence ID" value="ARD22771.1"/>
    <property type="molecule type" value="Genomic_DNA"/>
</dbReference>
<dbReference type="Pfam" id="PF00126">
    <property type="entry name" value="HTH_1"/>
    <property type="match status" value="1"/>
</dbReference>
<proteinExistence type="inferred from homology"/>
<dbReference type="SUPFAM" id="SSF53850">
    <property type="entry name" value="Periplasmic binding protein-like II"/>
    <property type="match status" value="1"/>
</dbReference>
<evidence type="ECO:0000313" key="6">
    <source>
        <dbReference type="EMBL" id="ARD22771.1"/>
    </source>
</evidence>
<dbReference type="PANTHER" id="PTHR30537">
    <property type="entry name" value="HTH-TYPE TRANSCRIPTIONAL REGULATOR"/>
    <property type="match status" value="1"/>
</dbReference>
<dbReference type="InterPro" id="IPR005119">
    <property type="entry name" value="LysR_subst-bd"/>
</dbReference>
<dbReference type="Gene3D" id="1.10.10.10">
    <property type="entry name" value="Winged helix-like DNA-binding domain superfamily/Winged helix DNA-binding domain"/>
    <property type="match status" value="1"/>
</dbReference>